<dbReference type="Proteomes" id="UP000295662">
    <property type="component" value="Unassembled WGS sequence"/>
</dbReference>
<proteinExistence type="predicted"/>
<gene>
    <name evidence="1" type="ORF">EI77_00859</name>
</gene>
<protein>
    <submittedName>
        <fullName evidence="1">Uncharacterized protein</fullName>
    </submittedName>
</protein>
<keyword evidence="2" id="KW-1185">Reference proteome</keyword>
<accession>A0A4R7SSA4</accession>
<reference evidence="1 2" key="1">
    <citation type="submission" date="2019-03" db="EMBL/GenBank/DDBJ databases">
        <title>Genomic Encyclopedia of Archaeal and Bacterial Type Strains, Phase II (KMG-II): from individual species to whole genera.</title>
        <authorList>
            <person name="Goeker M."/>
        </authorList>
    </citation>
    <scope>NUCLEOTIDE SEQUENCE [LARGE SCALE GENOMIC DNA]</scope>
    <source>
        <strain evidence="1 2">ATCC 25309</strain>
    </source>
</reference>
<organism evidence="1 2">
    <name type="scientific">Prosthecobacter fusiformis</name>
    <dbReference type="NCBI Taxonomy" id="48464"/>
    <lineage>
        <taxon>Bacteria</taxon>
        <taxon>Pseudomonadati</taxon>
        <taxon>Verrucomicrobiota</taxon>
        <taxon>Verrucomicrobiia</taxon>
        <taxon>Verrucomicrobiales</taxon>
        <taxon>Verrucomicrobiaceae</taxon>
        <taxon>Prosthecobacter</taxon>
    </lineage>
</organism>
<evidence type="ECO:0000313" key="1">
    <source>
        <dbReference type="EMBL" id="TDU81549.1"/>
    </source>
</evidence>
<comment type="caution">
    <text evidence="1">The sequence shown here is derived from an EMBL/GenBank/DDBJ whole genome shotgun (WGS) entry which is preliminary data.</text>
</comment>
<dbReference type="AlphaFoldDB" id="A0A4R7SSA4"/>
<dbReference type="EMBL" id="SOCA01000001">
    <property type="protein sequence ID" value="TDU81549.1"/>
    <property type="molecule type" value="Genomic_DNA"/>
</dbReference>
<name>A0A4R7SSA4_9BACT</name>
<evidence type="ECO:0000313" key="2">
    <source>
        <dbReference type="Proteomes" id="UP000295662"/>
    </source>
</evidence>
<sequence length="46" mass="5175">MQKALSAMLERNNMLYMKTLGGFVLLLQAAVFTTTYRPLHDKLASS</sequence>